<dbReference type="OrthoDB" id="6132759at2759"/>
<protein>
    <submittedName>
        <fullName evidence="9">Sodium/glucose cotransporter 4</fullName>
    </submittedName>
</protein>
<keyword evidence="4 6" id="KW-1133">Transmembrane helix</keyword>
<feature type="transmembrane region" description="Helical" evidence="6">
    <location>
        <begin position="413"/>
        <end position="432"/>
    </location>
</feature>
<dbReference type="PANTHER" id="PTHR11819">
    <property type="entry name" value="SOLUTE CARRIER FAMILY 5"/>
    <property type="match status" value="1"/>
</dbReference>
<dbReference type="GO" id="GO:0005886">
    <property type="term" value="C:plasma membrane"/>
    <property type="evidence" value="ECO:0007669"/>
    <property type="project" value="TreeGrafter"/>
</dbReference>
<keyword evidence="5 6" id="KW-0472">Membrane</keyword>
<gene>
    <name evidence="7" type="ORF">HDID_LOCUS9772</name>
</gene>
<dbReference type="InterPro" id="IPR038377">
    <property type="entry name" value="Na/Glc_symporter_sf"/>
</dbReference>
<feature type="transmembrane region" description="Helical" evidence="6">
    <location>
        <begin position="305"/>
        <end position="325"/>
    </location>
</feature>
<evidence type="ECO:0000313" key="8">
    <source>
        <dbReference type="Proteomes" id="UP000274504"/>
    </source>
</evidence>
<feature type="transmembrane region" description="Helical" evidence="6">
    <location>
        <begin position="66"/>
        <end position="84"/>
    </location>
</feature>
<evidence type="ECO:0000256" key="4">
    <source>
        <dbReference type="ARBA" id="ARBA00022989"/>
    </source>
</evidence>
<feature type="transmembrane region" description="Helical" evidence="6">
    <location>
        <begin position="90"/>
        <end position="112"/>
    </location>
</feature>
<organism evidence="9">
    <name type="scientific">Hymenolepis diminuta</name>
    <name type="common">Rat tapeworm</name>
    <dbReference type="NCBI Taxonomy" id="6216"/>
    <lineage>
        <taxon>Eukaryota</taxon>
        <taxon>Metazoa</taxon>
        <taxon>Spiralia</taxon>
        <taxon>Lophotrochozoa</taxon>
        <taxon>Platyhelminthes</taxon>
        <taxon>Cestoda</taxon>
        <taxon>Eucestoda</taxon>
        <taxon>Cyclophyllidea</taxon>
        <taxon>Hymenolepididae</taxon>
        <taxon>Hymenolepis</taxon>
    </lineage>
</organism>
<dbReference type="WBParaSite" id="HDID_0000977401-mRNA-1">
    <property type="protein sequence ID" value="HDID_0000977401-mRNA-1"/>
    <property type="gene ID" value="HDID_0000977401"/>
</dbReference>
<dbReference type="Proteomes" id="UP000274504">
    <property type="component" value="Unassembled WGS sequence"/>
</dbReference>
<reference evidence="7 8" key="2">
    <citation type="submission" date="2018-11" db="EMBL/GenBank/DDBJ databases">
        <authorList>
            <consortium name="Pathogen Informatics"/>
        </authorList>
    </citation>
    <scope>NUCLEOTIDE SEQUENCE [LARGE SCALE GENOMIC DNA]</scope>
</reference>
<feature type="transmembrane region" description="Helical" evidence="6">
    <location>
        <begin position="124"/>
        <end position="143"/>
    </location>
</feature>
<dbReference type="EMBL" id="UYSG01011393">
    <property type="protein sequence ID" value="VDL62187.1"/>
    <property type="molecule type" value="Genomic_DNA"/>
</dbReference>
<sequence length="840" mass="93435">MEPIIGHLDGADIGVIVAYFVIIFAVGIWSSLRNRGSVGGYFLAGRSMHWIPVGASLFASNIGSGHFVGLAGSGAASGIAIAVFEYNAAFTLGLLGWLFLPVYIASGILTMPEYLRKRFGGQRIRVYLAVIALLLYIFTKISADLYAGGLTAVIWTDFAQVIIMLAGAMFLSVRSFQVTGGFDNMVVNFFNAIPNTTRAYQSTTFTIANSNFEAWNPDLYGTNADRDRVFDVRNPRDQPAGVYADCSIPPTDSMNFFKTIQSLDLPWTGAIFGLTVNSSWYWCTDQVIVQRCLAAKNMIHAKAGIVLAMFIKMFPLWIMIIPGMAARVLFADTVACGDAILCKKICGKIAGCTDIAYPSLVLNLLPSGARGLMLSVMMASLVSSLTSIFNSSSTIFTIDIWKLIRPYCKDAELMIVGRIVIVIMVGISLAWIPIVQLSDALFDYIQAGAFCALIIGLIIGVTRFVWEISYGATPCGEENTNPRHFLVTMHYLHFSILLFGMSCVIIVVASLLTPPLPPSFTRRLIFQDRHAVFDPDLDSPKMTIVSQEEKEEWIAEGEANKHEISCWRKALNWMCGVENMQDEREPVFTEDEAEEIIEMKAKEMNIEEDPKKRIIVNVESEVPSADISWLEDLCTGFPSVPHCSLVLSALDIFWHCHNRLRIQCLFYNGIIGLALLTCLYRIRTDLYARTLFIQQDMNLSIYPAVIILLGFPRDRSASRHIRSILQTDSMNFFRSIDSTDLPWTGAIFGLTVNAGWYWCTDEVIVQRCLAAKTMINSKAGIFLSMFINFMPLWLMITPDMTARILFADTVACDDINFCSKICGKVIGCTDIRLFLLELKG</sequence>
<evidence type="ECO:0000256" key="5">
    <source>
        <dbReference type="ARBA" id="ARBA00023136"/>
    </source>
</evidence>
<evidence type="ECO:0000313" key="7">
    <source>
        <dbReference type="EMBL" id="VDL62187.1"/>
    </source>
</evidence>
<comment type="similarity">
    <text evidence="2">Belongs to the sodium:solute symporter (SSF) (TC 2.A.21) family.</text>
</comment>
<reference evidence="9" key="1">
    <citation type="submission" date="2016-04" db="UniProtKB">
        <authorList>
            <consortium name="WormBaseParasite"/>
        </authorList>
    </citation>
    <scope>IDENTIFICATION</scope>
</reference>
<keyword evidence="3 6" id="KW-0812">Transmembrane</keyword>
<dbReference type="InterPro" id="IPR001734">
    <property type="entry name" value="Na/solute_symporter"/>
</dbReference>
<dbReference type="STRING" id="6216.A0A0R3SVY1"/>
<feature type="transmembrane region" description="Helical" evidence="6">
    <location>
        <begin position="372"/>
        <end position="401"/>
    </location>
</feature>
<name>A0A0R3SVY1_HYMDI</name>
<feature type="transmembrane region" description="Helical" evidence="6">
    <location>
        <begin position="491"/>
        <end position="512"/>
    </location>
</feature>
<feature type="transmembrane region" description="Helical" evidence="6">
    <location>
        <begin position="779"/>
        <end position="796"/>
    </location>
</feature>
<feature type="transmembrane region" description="Helical" evidence="6">
    <location>
        <begin position="12"/>
        <end position="32"/>
    </location>
</feature>
<comment type="subcellular location">
    <subcellularLocation>
        <location evidence="1">Membrane</location>
        <topology evidence="1">Multi-pass membrane protein</topology>
    </subcellularLocation>
</comment>
<evidence type="ECO:0000256" key="1">
    <source>
        <dbReference type="ARBA" id="ARBA00004141"/>
    </source>
</evidence>
<dbReference type="GO" id="GO:0005412">
    <property type="term" value="F:D-glucose:sodium symporter activity"/>
    <property type="evidence" value="ECO:0007669"/>
    <property type="project" value="TreeGrafter"/>
</dbReference>
<dbReference type="AlphaFoldDB" id="A0A0R3SVY1"/>
<feature type="transmembrane region" description="Helical" evidence="6">
    <location>
        <begin position="665"/>
        <end position="682"/>
    </location>
</feature>
<dbReference type="PROSITE" id="PS50283">
    <property type="entry name" value="NA_SOLUT_SYMP_3"/>
    <property type="match status" value="1"/>
</dbReference>
<dbReference type="NCBIfam" id="TIGR00813">
    <property type="entry name" value="sss"/>
    <property type="match status" value="1"/>
</dbReference>
<evidence type="ECO:0000313" key="9">
    <source>
        <dbReference type="WBParaSite" id="HDID_0000977401-mRNA-1"/>
    </source>
</evidence>
<dbReference type="Pfam" id="PF00474">
    <property type="entry name" value="SSF"/>
    <property type="match status" value="2"/>
</dbReference>
<evidence type="ECO:0000256" key="6">
    <source>
        <dbReference type="SAM" id="Phobius"/>
    </source>
</evidence>
<accession>A0A0R3SVY1</accession>
<evidence type="ECO:0000256" key="2">
    <source>
        <dbReference type="ARBA" id="ARBA00006434"/>
    </source>
</evidence>
<feature type="transmembrane region" description="Helical" evidence="6">
    <location>
        <begin position="149"/>
        <end position="171"/>
    </location>
</feature>
<dbReference type="PANTHER" id="PTHR11819:SF195">
    <property type="entry name" value="SODIUM_GLUCOSE COTRANSPORTER 4"/>
    <property type="match status" value="1"/>
</dbReference>
<evidence type="ECO:0000256" key="3">
    <source>
        <dbReference type="ARBA" id="ARBA00022692"/>
    </source>
</evidence>
<dbReference type="Gene3D" id="1.20.1730.10">
    <property type="entry name" value="Sodium/glucose cotransporter"/>
    <property type="match status" value="2"/>
</dbReference>
<proteinExistence type="inferred from homology"/>
<feature type="transmembrane region" description="Helical" evidence="6">
    <location>
        <begin position="444"/>
        <end position="466"/>
    </location>
</feature>